<name>A0A7N5KA20_AILME</name>
<reference evidence="3" key="3">
    <citation type="submission" date="2025-09" db="UniProtKB">
        <authorList>
            <consortium name="Ensembl"/>
        </authorList>
    </citation>
    <scope>IDENTIFICATION</scope>
</reference>
<reference evidence="3 4" key="1">
    <citation type="journal article" date="2010" name="Nature">
        <title>The sequence and de novo assembly of the giant panda genome.</title>
        <authorList>
            <person name="Li R."/>
            <person name="Fan W."/>
            <person name="Tian G."/>
            <person name="Zhu H."/>
            <person name="He L."/>
            <person name="Cai J."/>
            <person name="Huang Q."/>
            <person name="Cai Q."/>
            <person name="Li B."/>
            <person name="Bai Y."/>
            <person name="Zhang Z."/>
            <person name="Zhang Y."/>
            <person name="Wang W."/>
            <person name="Li J."/>
            <person name="Wei F."/>
            <person name="Li H."/>
            <person name="Jian M."/>
            <person name="Li J."/>
            <person name="Zhang Z."/>
            <person name="Nielsen R."/>
            <person name="Li D."/>
            <person name="Gu W."/>
            <person name="Yang Z."/>
            <person name="Xuan Z."/>
            <person name="Ryder O.A."/>
            <person name="Leung F.C."/>
            <person name="Zhou Y."/>
            <person name="Cao J."/>
            <person name="Sun X."/>
            <person name="Fu Y."/>
            <person name="Fang X."/>
            <person name="Guo X."/>
            <person name="Wang B."/>
            <person name="Hou R."/>
            <person name="Shen F."/>
            <person name="Mu B."/>
            <person name="Ni P."/>
            <person name="Lin R."/>
            <person name="Qian W."/>
            <person name="Wang G."/>
            <person name="Yu C."/>
            <person name="Nie W."/>
            <person name="Wang J."/>
            <person name="Wu Z."/>
            <person name="Liang H."/>
            <person name="Min J."/>
            <person name="Wu Q."/>
            <person name="Cheng S."/>
            <person name="Ruan J."/>
            <person name="Wang M."/>
            <person name="Shi Z."/>
            <person name="Wen M."/>
            <person name="Liu B."/>
            <person name="Ren X."/>
            <person name="Zheng H."/>
            <person name="Dong D."/>
            <person name="Cook K."/>
            <person name="Shan G."/>
            <person name="Zhang H."/>
            <person name="Kosiol C."/>
            <person name="Xie X."/>
            <person name="Lu Z."/>
            <person name="Zheng H."/>
            <person name="Li Y."/>
            <person name="Steiner C.C."/>
            <person name="Lam T.T."/>
            <person name="Lin S."/>
            <person name="Zhang Q."/>
            <person name="Li G."/>
            <person name="Tian J."/>
            <person name="Gong T."/>
            <person name="Liu H."/>
            <person name="Zhang D."/>
            <person name="Fang L."/>
            <person name="Ye C."/>
            <person name="Zhang J."/>
            <person name="Hu W."/>
            <person name="Xu A."/>
            <person name="Ren Y."/>
            <person name="Zhang G."/>
            <person name="Bruford M.W."/>
            <person name="Li Q."/>
            <person name="Ma L."/>
            <person name="Guo Y."/>
            <person name="An N."/>
            <person name="Hu Y."/>
            <person name="Zheng Y."/>
            <person name="Shi Y."/>
            <person name="Li Z."/>
            <person name="Liu Q."/>
            <person name="Chen Y."/>
            <person name="Zhao J."/>
            <person name="Qu N."/>
            <person name="Zhao S."/>
            <person name="Tian F."/>
            <person name="Wang X."/>
            <person name="Wang H."/>
            <person name="Xu L."/>
            <person name="Liu X."/>
            <person name="Vinar T."/>
            <person name="Wang Y."/>
            <person name="Lam T.W."/>
            <person name="Yiu S.M."/>
            <person name="Liu S."/>
            <person name="Zhang H."/>
            <person name="Li D."/>
            <person name="Huang Y."/>
            <person name="Wang X."/>
            <person name="Yang G."/>
            <person name="Jiang Z."/>
            <person name="Wang J."/>
            <person name="Qin N."/>
            <person name="Li L."/>
            <person name="Li J."/>
            <person name="Bolund L."/>
            <person name="Kristiansen K."/>
            <person name="Wong G.K."/>
            <person name="Olson M."/>
            <person name="Zhang X."/>
            <person name="Li S."/>
            <person name="Yang H."/>
            <person name="Wang J."/>
            <person name="Wang J."/>
        </authorList>
    </citation>
    <scope>NUCLEOTIDE SEQUENCE [LARGE SCALE GENOMIC DNA]</scope>
</reference>
<accession>A0A7N5KA20</accession>
<dbReference type="GO" id="GO:0016020">
    <property type="term" value="C:membrane"/>
    <property type="evidence" value="ECO:0007669"/>
    <property type="project" value="InterPro"/>
</dbReference>
<evidence type="ECO:0000256" key="1">
    <source>
        <dbReference type="PROSITE-ProRule" id="PRU00043"/>
    </source>
</evidence>
<evidence type="ECO:0000313" key="4">
    <source>
        <dbReference type="Proteomes" id="UP000008912"/>
    </source>
</evidence>
<dbReference type="Gene3D" id="2.60.40.60">
    <property type="entry name" value="Cadherins"/>
    <property type="match status" value="1"/>
</dbReference>
<dbReference type="InParanoid" id="A0A7N5KA20"/>
<dbReference type="GO" id="GO:0005509">
    <property type="term" value="F:calcium ion binding"/>
    <property type="evidence" value="ECO:0007669"/>
    <property type="project" value="UniProtKB-UniRule"/>
</dbReference>
<evidence type="ECO:0000313" key="3">
    <source>
        <dbReference type="Ensembl" id="ENSAMEP00000037149.1"/>
    </source>
</evidence>
<dbReference type="AlphaFoldDB" id="A0A7N5KA20"/>
<reference evidence="3" key="2">
    <citation type="submission" date="2025-08" db="UniProtKB">
        <authorList>
            <consortium name="Ensembl"/>
        </authorList>
    </citation>
    <scope>IDENTIFICATION</scope>
</reference>
<protein>
    <recommendedName>
        <fullName evidence="2">Cadherin domain-containing protein</fullName>
    </recommendedName>
</protein>
<dbReference type="Pfam" id="PF17812">
    <property type="entry name" value="RET_CLD3"/>
    <property type="match status" value="1"/>
</dbReference>
<organism evidence="3 4">
    <name type="scientific">Ailuropoda melanoleuca</name>
    <name type="common">Giant panda</name>
    <dbReference type="NCBI Taxonomy" id="9646"/>
    <lineage>
        <taxon>Eukaryota</taxon>
        <taxon>Metazoa</taxon>
        <taxon>Chordata</taxon>
        <taxon>Craniata</taxon>
        <taxon>Vertebrata</taxon>
        <taxon>Euteleostomi</taxon>
        <taxon>Mammalia</taxon>
        <taxon>Eutheria</taxon>
        <taxon>Laurasiatheria</taxon>
        <taxon>Carnivora</taxon>
        <taxon>Caniformia</taxon>
        <taxon>Ursidae</taxon>
        <taxon>Ailuropoda</taxon>
    </lineage>
</organism>
<keyword evidence="4" id="KW-1185">Reference proteome</keyword>
<sequence length="290" mass="32186">MRTTRRPNQGLELCAPSLSNLELRRRSSGRAFVLRNSDARRPPSLQPLLRAPEKDSSPCSLARESCWGSWSAWCVGENLPFRCAPDSLEVSTRWALDRELREKYELVAACTVRVGARKEEVVMVPFPVTVYDEDDSAPTFLGGFDTASAVVEFKRKEGTVVATIRVFDADVVPASGELLRRYTSTLLPGEAWALQTFRIEHSPNETLVQANGSFVRATVHDYSKRGQARPGWAPWGTGSPFFLQHPTHTDSCPGAPSPRLQILPLHPALPCLYWAHLGHLGGFLQAFFSP</sequence>
<keyword evidence="1" id="KW-0106">Calcium</keyword>
<dbReference type="GeneTree" id="ENSGT00960000189939"/>
<dbReference type="InterPro" id="IPR002126">
    <property type="entry name" value="Cadherin-like_dom"/>
</dbReference>
<dbReference type="PROSITE" id="PS50268">
    <property type="entry name" value="CADHERIN_2"/>
    <property type="match status" value="1"/>
</dbReference>
<proteinExistence type="predicted"/>
<feature type="domain" description="Cadherin" evidence="2">
    <location>
        <begin position="81"/>
        <end position="140"/>
    </location>
</feature>
<dbReference type="InterPro" id="IPR040667">
    <property type="entry name" value="Ret_CLD3"/>
</dbReference>
<evidence type="ECO:0000259" key="2">
    <source>
        <dbReference type="PROSITE" id="PS50268"/>
    </source>
</evidence>
<dbReference type="Proteomes" id="UP000008912">
    <property type="component" value="Unassembled WGS sequence"/>
</dbReference>
<dbReference type="GO" id="GO:0007156">
    <property type="term" value="P:homophilic cell adhesion via plasma membrane adhesion molecules"/>
    <property type="evidence" value="ECO:0007669"/>
    <property type="project" value="InterPro"/>
</dbReference>
<dbReference type="Ensembl" id="ENSAMET00000025811.1">
    <property type="protein sequence ID" value="ENSAMEP00000037149.1"/>
    <property type="gene ID" value="ENSAMEG00000025142.1"/>
</dbReference>